<keyword evidence="2" id="KW-1185">Reference proteome</keyword>
<proteinExistence type="predicted"/>
<reference evidence="1 2" key="1">
    <citation type="submission" date="2015-07" db="EMBL/GenBank/DDBJ databases">
        <authorList>
            <person name="Kim K.M."/>
        </authorList>
    </citation>
    <scope>NUCLEOTIDE SEQUENCE [LARGE SCALE GENOMIC DNA]</scope>
    <source>
        <strain evidence="1 2">KCTC 12363</strain>
    </source>
</reference>
<name>A0A0H4P9B6_9BACT</name>
<dbReference type="RefSeq" id="WP_048641163.1">
    <property type="nucleotide sequence ID" value="NZ_CP012040.1"/>
</dbReference>
<gene>
    <name evidence="1" type="ORF">CA2015_1296</name>
</gene>
<dbReference type="EMBL" id="CP012040">
    <property type="protein sequence ID" value="AKP50744.1"/>
    <property type="molecule type" value="Genomic_DNA"/>
</dbReference>
<accession>A0A0H4P9B6</accession>
<protein>
    <submittedName>
        <fullName evidence="1">Uncharacterized protein</fullName>
    </submittedName>
</protein>
<dbReference type="AlphaFoldDB" id="A0A0H4P9B6"/>
<evidence type="ECO:0000313" key="1">
    <source>
        <dbReference type="EMBL" id="AKP50744.1"/>
    </source>
</evidence>
<sequence length="94" mass="10652">MKKYKIPITRLAPCGSIVSFNTEVVLVKPSLAEFTFWHNSKIIGSIVCKVGNMAIIDATDFLLEVYFKSKEFKEITKKGGHGTRKKTSENQNHY</sequence>
<dbReference type="STRING" id="320787.CA2015_1296"/>
<dbReference type="Proteomes" id="UP000036520">
    <property type="component" value="Chromosome"/>
</dbReference>
<dbReference type="KEGG" id="camu:CA2015_1296"/>
<evidence type="ECO:0000313" key="2">
    <source>
        <dbReference type="Proteomes" id="UP000036520"/>
    </source>
</evidence>
<organism evidence="1 2">
    <name type="scientific">Cyclobacterium amurskyense</name>
    <dbReference type="NCBI Taxonomy" id="320787"/>
    <lineage>
        <taxon>Bacteria</taxon>
        <taxon>Pseudomonadati</taxon>
        <taxon>Bacteroidota</taxon>
        <taxon>Cytophagia</taxon>
        <taxon>Cytophagales</taxon>
        <taxon>Cyclobacteriaceae</taxon>
        <taxon>Cyclobacterium</taxon>
    </lineage>
</organism>